<dbReference type="Pfam" id="PF04118">
    <property type="entry name" value="Dopey_N"/>
    <property type="match status" value="1"/>
</dbReference>
<dbReference type="GO" id="GO:0000139">
    <property type="term" value="C:Golgi membrane"/>
    <property type="evidence" value="ECO:0007669"/>
    <property type="project" value="UniProtKB-SubCell"/>
</dbReference>
<proteinExistence type="inferred from homology"/>
<keyword evidence="3" id="KW-0653">Protein transport</keyword>
<evidence type="ECO:0000256" key="1">
    <source>
        <dbReference type="ARBA" id="ARBA00004395"/>
    </source>
</evidence>
<evidence type="ECO:0000256" key="2">
    <source>
        <dbReference type="ARBA" id="ARBA00022448"/>
    </source>
</evidence>
<dbReference type="Pfam" id="PF02230">
    <property type="entry name" value="Abhydrolase_2"/>
    <property type="match status" value="1"/>
</dbReference>
<dbReference type="PANTHER" id="PTHR14042">
    <property type="entry name" value="DOPEY-RELATED"/>
    <property type="match status" value="1"/>
</dbReference>
<evidence type="ECO:0000259" key="10">
    <source>
        <dbReference type="Pfam" id="PF24598"/>
    </source>
</evidence>
<feature type="domain" description="DOP1 N-terminal" evidence="8">
    <location>
        <begin position="254"/>
        <end position="568"/>
    </location>
</feature>
<dbReference type="PANTHER" id="PTHR14042:SF24">
    <property type="entry name" value="PROTEIN DOPEY-1 HOMOLOG"/>
    <property type="match status" value="1"/>
</dbReference>
<keyword evidence="12" id="KW-1185">Reference proteome</keyword>
<name>A0A2V1AQY4_9ASCO</name>
<dbReference type="InterPro" id="IPR003140">
    <property type="entry name" value="PLipase/COase/thioEstase"/>
</dbReference>
<dbReference type="GO" id="GO:0016787">
    <property type="term" value="F:hydrolase activity"/>
    <property type="evidence" value="ECO:0007669"/>
    <property type="project" value="InterPro"/>
</dbReference>
<keyword evidence="4" id="KW-0333">Golgi apparatus</keyword>
<dbReference type="Pfam" id="PF24598">
    <property type="entry name" value="DOP1_C"/>
    <property type="match status" value="1"/>
</dbReference>
<dbReference type="EMBL" id="PKFO01000003">
    <property type="protein sequence ID" value="PVH20152.1"/>
    <property type="molecule type" value="Genomic_DNA"/>
</dbReference>
<dbReference type="InterPro" id="IPR029058">
    <property type="entry name" value="AB_hydrolase_fold"/>
</dbReference>
<comment type="caution">
    <text evidence="11">The sequence shown here is derived from an EMBL/GenBank/DDBJ whole genome shotgun (WGS) entry which is preliminary data.</text>
</comment>
<feature type="domain" description="Phospholipase/carboxylesterase/thioesterase" evidence="7">
    <location>
        <begin position="10"/>
        <end position="222"/>
    </location>
</feature>
<protein>
    <submittedName>
        <fullName evidence="11">Uncharacterized protein</fullName>
    </submittedName>
</protein>
<dbReference type="GeneID" id="37007263"/>
<dbReference type="OrthoDB" id="297643at2759"/>
<comment type="subcellular location">
    <subcellularLocation>
        <location evidence="1">Golgi apparatus membrane</location>
        <topology evidence="1">Peripheral membrane protein</topology>
    </subcellularLocation>
</comment>
<feature type="domain" description="DOP1-like middle TPR" evidence="9">
    <location>
        <begin position="582"/>
        <end position="763"/>
    </location>
</feature>
<organism evidence="11 12">
    <name type="scientific">Candidozyma haemuli</name>
    <dbReference type="NCBI Taxonomy" id="45357"/>
    <lineage>
        <taxon>Eukaryota</taxon>
        <taxon>Fungi</taxon>
        <taxon>Dikarya</taxon>
        <taxon>Ascomycota</taxon>
        <taxon>Saccharomycotina</taxon>
        <taxon>Pichiomycetes</taxon>
        <taxon>Metschnikowiaceae</taxon>
        <taxon>Candidozyma</taxon>
    </lineage>
</organism>
<dbReference type="GO" id="GO:0015031">
    <property type="term" value="P:protein transport"/>
    <property type="evidence" value="ECO:0007669"/>
    <property type="project" value="UniProtKB-KW"/>
</dbReference>
<evidence type="ECO:0000313" key="11">
    <source>
        <dbReference type="EMBL" id="PVH20152.1"/>
    </source>
</evidence>
<dbReference type="GO" id="GO:0005768">
    <property type="term" value="C:endosome"/>
    <property type="evidence" value="ECO:0007669"/>
    <property type="project" value="TreeGrafter"/>
</dbReference>
<evidence type="ECO:0000256" key="5">
    <source>
        <dbReference type="ARBA" id="ARBA00023136"/>
    </source>
</evidence>
<evidence type="ECO:0000256" key="6">
    <source>
        <dbReference type="ARBA" id="ARBA00046326"/>
    </source>
</evidence>
<dbReference type="SUPFAM" id="SSF53474">
    <property type="entry name" value="alpha/beta-Hydrolases"/>
    <property type="match status" value="1"/>
</dbReference>
<dbReference type="InterPro" id="IPR007249">
    <property type="entry name" value="DOP1_N"/>
</dbReference>
<dbReference type="RefSeq" id="XP_025341092.1">
    <property type="nucleotide sequence ID" value="XM_025485627.1"/>
</dbReference>
<comment type="similarity">
    <text evidence="6">Belongs to the DOP1 family.</text>
</comment>
<dbReference type="GO" id="GO:0005802">
    <property type="term" value="C:trans-Golgi network"/>
    <property type="evidence" value="ECO:0007669"/>
    <property type="project" value="TreeGrafter"/>
</dbReference>
<dbReference type="STRING" id="45357.A0A2V1AQY4"/>
<accession>A0A2V1AQY4</accession>
<dbReference type="GO" id="GO:0006895">
    <property type="term" value="P:Golgi to endosome transport"/>
    <property type="evidence" value="ECO:0007669"/>
    <property type="project" value="InterPro"/>
</dbReference>
<keyword evidence="2" id="KW-0813">Transport</keyword>
<dbReference type="Pfam" id="PF24597">
    <property type="entry name" value="TPR_DOP1_M"/>
    <property type="match status" value="1"/>
</dbReference>
<evidence type="ECO:0000259" key="7">
    <source>
        <dbReference type="Pfam" id="PF02230"/>
    </source>
</evidence>
<evidence type="ECO:0000256" key="4">
    <source>
        <dbReference type="ARBA" id="ARBA00023034"/>
    </source>
</evidence>
<gene>
    <name evidence="11" type="ORF">CXQ85_001932</name>
</gene>
<dbReference type="GO" id="GO:0005829">
    <property type="term" value="C:cytosol"/>
    <property type="evidence" value="ECO:0007669"/>
    <property type="project" value="GOC"/>
</dbReference>
<evidence type="ECO:0000259" key="9">
    <source>
        <dbReference type="Pfam" id="PF24597"/>
    </source>
</evidence>
<dbReference type="InterPro" id="IPR056457">
    <property type="entry name" value="DOP1_C"/>
</dbReference>
<evidence type="ECO:0000259" key="8">
    <source>
        <dbReference type="Pfam" id="PF04118"/>
    </source>
</evidence>
<dbReference type="Proteomes" id="UP000244309">
    <property type="component" value="Unassembled WGS sequence"/>
</dbReference>
<feature type="domain" description="DOP1-like C-terminal" evidence="10">
    <location>
        <begin position="1454"/>
        <end position="1889"/>
    </location>
</feature>
<dbReference type="InterPro" id="IPR056458">
    <property type="entry name" value="TPR_DOP1_M"/>
</dbReference>
<dbReference type="Gene3D" id="3.40.50.1820">
    <property type="entry name" value="alpha/beta hydrolase"/>
    <property type="match status" value="1"/>
</dbReference>
<reference evidence="11 12" key="1">
    <citation type="submission" date="2017-12" db="EMBL/GenBank/DDBJ databases">
        <title>Genome Sequence of a Multidrug-Resistant Candida haemulonii Isolate from a Patient with Chronic Leg Ulcers in Israel.</title>
        <authorList>
            <person name="Chow N.A."/>
            <person name="Gade L."/>
            <person name="Batra D."/>
            <person name="Rowe L.A."/>
            <person name="Ben-Ami R."/>
            <person name="Loparev V.N."/>
            <person name="Litvintseva A.P."/>
        </authorList>
    </citation>
    <scope>NUCLEOTIDE SEQUENCE [LARGE SCALE GENOMIC DNA]</scope>
    <source>
        <strain evidence="11 12">B11899</strain>
    </source>
</reference>
<sequence>MSVSAVRIPATRTAKNAVIFLHGLGDTGEGWSWFPQVISQTGLLKSQAETNFVFPNAPSIPITVNGGMRMPGWFDIYEFGNPKARQDVEGFFKTCDFLKQLIKEEHEKHNIPLSRIVIGGFSQGAAISMATLGLLEEKIGGAVGLSGFCPVSEALKDKLQTANLDTPVFQGHGDADPIINYNFGQETSTYYKNAGFKDWSFKLYPGVAHSANDEELVDVISTVNWNPPTLFTMEALRVIPGFGSKSVSKSDLSAKDKRYLSNVEKALATFDSLQEWADYIAFLSRLQKALSLGDESVESQSIEWIPLSDQVSKKLALCLSPKLPNGVHQKALSIYESIFTALTKNAFDAHVNEWLPGFVPVISYASMQLKPKILEIYRQHIISKLNQDTIKTVVKPLMLSLLAVLDDENSEVYKDAFALMDSFKSAMNDNSLFWQTLFVCITTSPERRLGALNWCVARLPSFKSFKDKDGHKLSAEANACLRPEPGLLVRAFAAAIDTKTSFNSANDIIVIRGFFDLLLSHLPLSSDVFQHDFTVADRELLIMASCKITLKKDMSLNRRLWNWLIGPETSEEGGDGDAHVTYFADHALPILSEGVLKLVNSKDHGEKIQGLKIALSFMLDRWEISQLVAPRFFTSILQSCYLSFKTNAEGSDEILANTKLFFDAVEARIIWEYIICTLILSESTTDFEMLRFLLRNFDFHDQEVATHIPLAMLCLLMRCELSKQSVEALELLSGLAQPRLFAPLKNVERKDKESFLEEVQEYYEGLNVNDAIKPPIDGTEMSFMLLDNLKDWYVQSVDQDDLNDKVSSILCHFLFTIPTENYEVFHFSDRVILDTVLKIKPYSFGSDEIYNQKTLNLVLGAVKFTRYLVKASNTYQRNKILKIILSNLWYALVSPYPANNEVEAVKIIFDLELSFESHEIEAGLVEMLIHTPQEYKAIAFYKLWTHSSDLSAAESLLAGPLHLILDDLLDTDPANVMAAQRLVRNIIRDGSAVRFLKLLTNPLLSFSILKSESAEVNYHDDLKLFAYNVQTIHKVIQSNEKLLKEAFNHEFVVSESTETFELLKSNDWEVSNYKSFVCAVLHKFLSLRLSSGILQNKKALKDYANAVSSTLELFADLVIGSEADFEVHFLKLVQYCLYYVQQIDPIPFEIELVEAEYINIIMHFLDLTKSMNVDLSLLHTAADSKDPILVTFIIEGIKKCSSSILLEKWFVLLTRSLYSFNESVFSVIMTLNDGIITKVRGYLNCVKEFGKANDFTNLESSFSILLSGLEDMLSISHSYLLTSSLRSNAKAAAANGESGFLGNMISGVFSIESPNLRTEEQNKIYSILISIQDASKMAFEIWDWAERASSSSAAKFASTKSVVYLSNKLRFRSRKLLEALMDLERQEVIETIIETSSEKSTKLKLLHVLDNGRPQITLPHIINSIVTRCYPSILDENKKSSMNSPVTSKQLSEFLVPYLESVDSDTIEEVWVKLVSFFRDVLAHAFYFRDSLSDFLRALVVLATKGNTRKSSDRKGHGKEVADLFVRMINAACTIGMAEDSEKHNEHSAEDLLKTLTQLIESVQEVIQDSDKTTSVVNTIVNVVLAPQLKLKSKKTEDALALMTLIGKVHATKAWKTTVNDFFVDNNFFKSRNYQLDGWKNLIGVWAANDKDAAVDLISRISPPTKSTAANIFVWSENSEVEDKVYILKRLSYLIVVLPRDQLSNVLEDLFSRLFEVINGSCPALFKCEAFLLLRAVTVKYDQLHLLSTWEPITQGLVEVFASILSKSQKDLGQLGEDDAQLVLSACKLLDQLLLIGFDEFTLKEWLFVETNPAAVTDSTKQDSTSLIDLLAKSTANLSVKSSAVQVTHPTPGLPNKPTLYGVQKIESIGSLRRFFDSFSYINYERSYSLAQPNLEECCSDILQDLSTFN</sequence>
<evidence type="ECO:0000313" key="12">
    <source>
        <dbReference type="Proteomes" id="UP000244309"/>
    </source>
</evidence>
<dbReference type="InterPro" id="IPR040314">
    <property type="entry name" value="DOP1"/>
</dbReference>
<keyword evidence="5" id="KW-0472">Membrane</keyword>
<dbReference type="VEuPathDB" id="FungiDB:CXQ85_001932"/>
<evidence type="ECO:0000256" key="3">
    <source>
        <dbReference type="ARBA" id="ARBA00022927"/>
    </source>
</evidence>